<gene>
    <name evidence="2" type="ORF">AMJ52_05050</name>
</gene>
<accession>A0A0S7YDF2</accession>
<dbReference type="Proteomes" id="UP000051012">
    <property type="component" value="Unassembled WGS sequence"/>
</dbReference>
<name>A0A0S7YDF2_UNCT6</name>
<proteinExistence type="predicted"/>
<protein>
    <recommendedName>
        <fullName evidence="4">Major facilitator superfamily (MFS) profile domain-containing protein</fullName>
    </recommendedName>
</protein>
<reference evidence="2 3" key="1">
    <citation type="journal article" date="2015" name="Microbiome">
        <title>Genomic resolution of linkages in carbon, nitrogen, and sulfur cycling among widespread estuary sediment bacteria.</title>
        <authorList>
            <person name="Baker B.J."/>
            <person name="Lazar C.S."/>
            <person name="Teske A.P."/>
            <person name="Dick G.J."/>
        </authorList>
    </citation>
    <scope>NUCLEOTIDE SEQUENCE [LARGE SCALE GENOMIC DNA]</scope>
    <source>
        <strain evidence="2">DG_78</strain>
    </source>
</reference>
<keyword evidence="1" id="KW-0812">Transmembrane</keyword>
<keyword evidence="1" id="KW-1133">Transmembrane helix</keyword>
<organism evidence="2 3">
    <name type="scientific">candidate division TA06 bacterium DG_78</name>
    <dbReference type="NCBI Taxonomy" id="1703772"/>
    <lineage>
        <taxon>Bacteria</taxon>
        <taxon>Bacteria division TA06</taxon>
    </lineage>
</organism>
<evidence type="ECO:0008006" key="4">
    <source>
        <dbReference type="Google" id="ProtNLM"/>
    </source>
</evidence>
<evidence type="ECO:0000256" key="1">
    <source>
        <dbReference type="SAM" id="Phobius"/>
    </source>
</evidence>
<dbReference type="EMBL" id="LJNI01000054">
    <property type="protein sequence ID" value="KPJ72805.1"/>
    <property type="molecule type" value="Genomic_DNA"/>
</dbReference>
<dbReference type="AlphaFoldDB" id="A0A0S7YDF2"/>
<comment type="caution">
    <text evidence="2">The sequence shown here is derived from an EMBL/GenBank/DDBJ whole genome shotgun (WGS) entry which is preliminary data.</text>
</comment>
<feature type="transmembrane region" description="Helical" evidence="1">
    <location>
        <begin position="66"/>
        <end position="83"/>
    </location>
</feature>
<sequence length="105" mass="11790">MHPGIIGGIIGGVIGVIGGLVGSYFSIKNTNGPKERAFMIKFVIIGWIAIIVFLLLLFYLPKPYNFLLWIPYGFALFIAIRYGNRKQREIRKQEEESKIGTSDKG</sequence>
<keyword evidence="1" id="KW-0472">Membrane</keyword>
<evidence type="ECO:0000313" key="2">
    <source>
        <dbReference type="EMBL" id="KPJ72805.1"/>
    </source>
</evidence>
<feature type="transmembrane region" description="Helical" evidence="1">
    <location>
        <begin position="6"/>
        <end position="27"/>
    </location>
</feature>
<feature type="transmembrane region" description="Helical" evidence="1">
    <location>
        <begin position="39"/>
        <end position="60"/>
    </location>
</feature>
<evidence type="ECO:0000313" key="3">
    <source>
        <dbReference type="Proteomes" id="UP000051012"/>
    </source>
</evidence>